<dbReference type="RefSeq" id="WP_326123793.1">
    <property type="nucleotide sequence ID" value="NZ_JARSFG010000017.1"/>
</dbReference>
<evidence type="ECO:0008006" key="3">
    <source>
        <dbReference type="Google" id="ProtNLM"/>
    </source>
</evidence>
<evidence type="ECO:0000313" key="2">
    <source>
        <dbReference type="Proteomes" id="UP001344888"/>
    </source>
</evidence>
<gene>
    <name evidence="1" type="ORF">P9B03_12470</name>
</gene>
<accession>A0AAW9NXM9</accession>
<dbReference type="EMBL" id="JARSFG010000017">
    <property type="protein sequence ID" value="MEC1179303.1"/>
    <property type="molecule type" value="Genomic_DNA"/>
</dbReference>
<dbReference type="AlphaFoldDB" id="A0AAW9NXM9"/>
<dbReference type="Proteomes" id="UP001344888">
    <property type="component" value="Unassembled WGS sequence"/>
</dbReference>
<organism evidence="1 2">
    <name type="scientific">Metasolibacillus meyeri</name>
    <dbReference type="NCBI Taxonomy" id="1071052"/>
    <lineage>
        <taxon>Bacteria</taxon>
        <taxon>Bacillati</taxon>
        <taxon>Bacillota</taxon>
        <taxon>Bacilli</taxon>
        <taxon>Bacillales</taxon>
        <taxon>Caryophanaceae</taxon>
        <taxon>Metasolibacillus</taxon>
    </lineage>
</organism>
<reference evidence="1 2" key="1">
    <citation type="submission" date="2023-03" db="EMBL/GenBank/DDBJ databases">
        <title>Bacillus Genome Sequencing.</title>
        <authorList>
            <person name="Dunlap C."/>
        </authorList>
    </citation>
    <scope>NUCLEOTIDE SEQUENCE [LARGE SCALE GENOMIC DNA]</scope>
    <source>
        <strain evidence="1 2">B-59205</strain>
    </source>
</reference>
<name>A0AAW9NXM9_9BACL</name>
<sequence length="173" mass="20121">MKRKMMYILVVLFTIGSINIILKYNQQTKTQFSTVTHADWPEKNFEELTNEADVIAIVQVKAQKNKEEPIGEGHFLERKYSNLDVKKILKGNLDTEIVLNQAVDYIGEKGQYLMFLRVGEDGFYYELTDNAIVPYKNGKYISEIEDLNNIFQEEEIINEINIQMDNLSNSKIE</sequence>
<evidence type="ECO:0000313" key="1">
    <source>
        <dbReference type="EMBL" id="MEC1179303.1"/>
    </source>
</evidence>
<protein>
    <recommendedName>
        <fullName evidence="3">DUF4825 domain-containing protein</fullName>
    </recommendedName>
</protein>
<comment type="caution">
    <text evidence="1">The sequence shown here is derived from an EMBL/GenBank/DDBJ whole genome shotgun (WGS) entry which is preliminary data.</text>
</comment>
<keyword evidence="2" id="KW-1185">Reference proteome</keyword>
<proteinExistence type="predicted"/>